<reference evidence="6" key="2">
    <citation type="submission" date="2020-09" db="EMBL/GenBank/DDBJ databases">
        <authorList>
            <person name="Sun Q."/>
            <person name="Ohkuma M."/>
        </authorList>
    </citation>
    <scope>NUCLEOTIDE SEQUENCE</scope>
    <source>
        <strain evidence="6">JCM 3090</strain>
    </source>
</reference>
<dbReference type="RefSeq" id="WP_189171450.1">
    <property type="nucleotide sequence ID" value="NZ_BMQB01000009.1"/>
</dbReference>
<dbReference type="GO" id="GO:0032993">
    <property type="term" value="C:protein-DNA complex"/>
    <property type="evidence" value="ECO:0007669"/>
    <property type="project" value="TreeGrafter"/>
</dbReference>
<dbReference type="PANTHER" id="PTHR30346:SF30">
    <property type="entry name" value="SMALL NEUTRAL PROTEASE REGULATORY PROTEIN"/>
    <property type="match status" value="1"/>
</dbReference>
<proteinExistence type="inferred from homology"/>
<protein>
    <submittedName>
        <fullName evidence="6">LysR family transcriptional regulator</fullName>
    </submittedName>
</protein>
<dbReference type="Proteomes" id="UP000649739">
    <property type="component" value="Unassembled WGS sequence"/>
</dbReference>
<keyword evidence="2" id="KW-0805">Transcription regulation</keyword>
<keyword evidence="3" id="KW-0238">DNA-binding</keyword>
<gene>
    <name evidence="6" type="ORF">GCM10010123_36980</name>
</gene>
<keyword evidence="7" id="KW-1185">Reference proteome</keyword>
<dbReference type="InterPro" id="IPR000847">
    <property type="entry name" value="LysR_HTH_N"/>
</dbReference>
<dbReference type="InterPro" id="IPR005119">
    <property type="entry name" value="LysR_subst-bd"/>
</dbReference>
<accession>A0A8J3FF87</accession>
<dbReference type="Pfam" id="PF00126">
    <property type="entry name" value="HTH_1"/>
    <property type="match status" value="1"/>
</dbReference>
<organism evidence="6 7">
    <name type="scientific">Pilimelia anulata</name>
    <dbReference type="NCBI Taxonomy" id="53371"/>
    <lineage>
        <taxon>Bacteria</taxon>
        <taxon>Bacillati</taxon>
        <taxon>Actinomycetota</taxon>
        <taxon>Actinomycetes</taxon>
        <taxon>Micromonosporales</taxon>
        <taxon>Micromonosporaceae</taxon>
        <taxon>Pilimelia</taxon>
    </lineage>
</organism>
<feature type="domain" description="HTH lysR-type" evidence="5">
    <location>
        <begin position="3"/>
        <end position="60"/>
    </location>
</feature>
<dbReference type="Pfam" id="PF03466">
    <property type="entry name" value="LysR_substrate"/>
    <property type="match status" value="1"/>
</dbReference>
<keyword evidence="4" id="KW-0804">Transcription</keyword>
<evidence type="ECO:0000313" key="7">
    <source>
        <dbReference type="Proteomes" id="UP000649739"/>
    </source>
</evidence>
<name>A0A8J3FF87_9ACTN</name>
<dbReference type="PRINTS" id="PR00039">
    <property type="entry name" value="HTHLYSR"/>
</dbReference>
<dbReference type="InterPro" id="IPR036390">
    <property type="entry name" value="WH_DNA-bd_sf"/>
</dbReference>
<reference evidence="6" key="1">
    <citation type="journal article" date="2014" name="Int. J. Syst. Evol. Microbiol.">
        <title>Complete genome sequence of Corynebacterium casei LMG S-19264T (=DSM 44701T), isolated from a smear-ripened cheese.</title>
        <authorList>
            <consortium name="US DOE Joint Genome Institute (JGI-PGF)"/>
            <person name="Walter F."/>
            <person name="Albersmeier A."/>
            <person name="Kalinowski J."/>
            <person name="Ruckert C."/>
        </authorList>
    </citation>
    <scope>NUCLEOTIDE SEQUENCE</scope>
    <source>
        <strain evidence="6">JCM 3090</strain>
    </source>
</reference>
<evidence type="ECO:0000256" key="3">
    <source>
        <dbReference type="ARBA" id="ARBA00023125"/>
    </source>
</evidence>
<evidence type="ECO:0000259" key="5">
    <source>
        <dbReference type="PROSITE" id="PS50931"/>
    </source>
</evidence>
<dbReference type="GO" id="GO:0003700">
    <property type="term" value="F:DNA-binding transcription factor activity"/>
    <property type="evidence" value="ECO:0007669"/>
    <property type="project" value="InterPro"/>
</dbReference>
<sequence>MELELRHLRTVCAIAETGSLTKAAASMRMSQPALTARLKRLEAEIGAPLFVRGARGMIPTPVGDYVLLRARGILHGVAELRGGVARQGRGPAPVIALGGAASSVSLGLADRLTAHLGAEVRLTMADSPLLLRDLVAAGRFDLVATVDYPGYELHPTPELHCVTITREPVAVALAAGDPLARHGSVALADLADRDWAMTPSDGAGWPECFLAACEQHGFRPRVRYTVPGSDTIRELVAAGRAVSACQIACYSDGPVVVRPLIGEPVSMRHLLICPREGRLAGELPTLARLARASYRSYVHDRHTRANQPGR</sequence>
<dbReference type="PROSITE" id="PS50931">
    <property type="entry name" value="HTH_LYSR"/>
    <property type="match status" value="1"/>
</dbReference>
<evidence type="ECO:0000313" key="6">
    <source>
        <dbReference type="EMBL" id="GGK03644.1"/>
    </source>
</evidence>
<dbReference type="GO" id="GO:0003677">
    <property type="term" value="F:DNA binding"/>
    <property type="evidence" value="ECO:0007669"/>
    <property type="project" value="UniProtKB-KW"/>
</dbReference>
<dbReference type="AlphaFoldDB" id="A0A8J3FF87"/>
<dbReference type="SUPFAM" id="SSF46785">
    <property type="entry name" value="Winged helix' DNA-binding domain"/>
    <property type="match status" value="1"/>
</dbReference>
<comment type="caution">
    <text evidence="6">The sequence shown here is derived from an EMBL/GenBank/DDBJ whole genome shotgun (WGS) entry which is preliminary data.</text>
</comment>
<comment type="similarity">
    <text evidence="1">Belongs to the LysR transcriptional regulatory family.</text>
</comment>
<dbReference type="PANTHER" id="PTHR30346">
    <property type="entry name" value="TRANSCRIPTIONAL DUAL REGULATOR HCAR-RELATED"/>
    <property type="match status" value="1"/>
</dbReference>
<dbReference type="Gene3D" id="3.40.190.10">
    <property type="entry name" value="Periplasmic binding protein-like II"/>
    <property type="match status" value="2"/>
</dbReference>
<dbReference type="InterPro" id="IPR036388">
    <property type="entry name" value="WH-like_DNA-bd_sf"/>
</dbReference>
<dbReference type="EMBL" id="BMQB01000009">
    <property type="protein sequence ID" value="GGK03644.1"/>
    <property type="molecule type" value="Genomic_DNA"/>
</dbReference>
<evidence type="ECO:0000256" key="2">
    <source>
        <dbReference type="ARBA" id="ARBA00023015"/>
    </source>
</evidence>
<dbReference type="Gene3D" id="1.10.10.10">
    <property type="entry name" value="Winged helix-like DNA-binding domain superfamily/Winged helix DNA-binding domain"/>
    <property type="match status" value="1"/>
</dbReference>
<evidence type="ECO:0000256" key="1">
    <source>
        <dbReference type="ARBA" id="ARBA00009437"/>
    </source>
</evidence>
<evidence type="ECO:0000256" key="4">
    <source>
        <dbReference type="ARBA" id="ARBA00023163"/>
    </source>
</evidence>
<dbReference type="SUPFAM" id="SSF53850">
    <property type="entry name" value="Periplasmic binding protein-like II"/>
    <property type="match status" value="1"/>
</dbReference>